<keyword evidence="7" id="KW-1185">Reference proteome</keyword>
<dbReference type="PRINTS" id="PR00420">
    <property type="entry name" value="RNGMNOXGNASE"/>
</dbReference>
<evidence type="ECO:0000256" key="1">
    <source>
        <dbReference type="ARBA" id="ARBA00007992"/>
    </source>
</evidence>
<comment type="similarity">
    <text evidence="1">Belongs to the paxM FAD-dependent monooxygenase family.</text>
</comment>
<dbReference type="VEuPathDB" id="FungiDB:MMYC01_203262"/>
<dbReference type="STRING" id="100816.A0A175WBR3"/>
<dbReference type="GO" id="GO:0044550">
    <property type="term" value="P:secondary metabolite biosynthetic process"/>
    <property type="evidence" value="ECO:0007669"/>
    <property type="project" value="TreeGrafter"/>
</dbReference>
<dbReference type="InterPro" id="IPR051104">
    <property type="entry name" value="FAD_monoxygenase"/>
</dbReference>
<evidence type="ECO:0000256" key="3">
    <source>
        <dbReference type="ARBA" id="ARBA00022827"/>
    </source>
</evidence>
<reference evidence="6 7" key="1">
    <citation type="journal article" date="2016" name="Genome Announc.">
        <title>Genome Sequence of Madurella mycetomatis mm55, Isolated from a Human Mycetoma Case in Sudan.</title>
        <authorList>
            <person name="Smit S."/>
            <person name="Derks M.F."/>
            <person name="Bervoets S."/>
            <person name="Fahal A."/>
            <person name="van Leeuwen W."/>
            <person name="van Belkum A."/>
            <person name="van de Sande W.W."/>
        </authorList>
    </citation>
    <scope>NUCLEOTIDE SEQUENCE [LARGE SCALE GENOMIC DNA]</scope>
    <source>
        <strain evidence="7">mm55</strain>
    </source>
</reference>
<dbReference type="Proteomes" id="UP000078237">
    <property type="component" value="Unassembled WGS sequence"/>
</dbReference>
<keyword evidence="3" id="KW-0274">FAD</keyword>
<dbReference type="EMBL" id="LCTW02000061">
    <property type="protein sequence ID" value="KXX80364.1"/>
    <property type="molecule type" value="Genomic_DNA"/>
</dbReference>
<dbReference type="Pfam" id="PF01494">
    <property type="entry name" value="FAD_binding_3"/>
    <property type="match status" value="1"/>
</dbReference>
<protein>
    <submittedName>
        <fullName evidence="6">Salicylate hydroxylase</fullName>
    </submittedName>
</protein>
<organism evidence="6 7">
    <name type="scientific">Madurella mycetomatis</name>
    <dbReference type="NCBI Taxonomy" id="100816"/>
    <lineage>
        <taxon>Eukaryota</taxon>
        <taxon>Fungi</taxon>
        <taxon>Dikarya</taxon>
        <taxon>Ascomycota</taxon>
        <taxon>Pezizomycotina</taxon>
        <taxon>Sordariomycetes</taxon>
        <taxon>Sordariomycetidae</taxon>
        <taxon>Sordariales</taxon>
        <taxon>Sordariales incertae sedis</taxon>
        <taxon>Madurella</taxon>
    </lineage>
</organism>
<feature type="domain" description="FAD-binding" evidence="5">
    <location>
        <begin position="96"/>
        <end position="168"/>
    </location>
</feature>
<evidence type="ECO:0000313" key="6">
    <source>
        <dbReference type="EMBL" id="KXX80364.1"/>
    </source>
</evidence>
<dbReference type="GO" id="GO:0071949">
    <property type="term" value="F:FAD binding"/>
    <property type="evidence" value="ECO:0007669"/>
    <property type="project" value="InterPro"/>
</dbReference>
<name>A0A175WBR3_9PEZI</name>
<comment type="caution">
    <text evidence="6">The sequence shown here is derived from an EMBL/GenBank/DDBJ whole genome shotgun (WGS) entry which is preliminary data.</text>
</comment>
<dbReference type="OrthoDB" id="5428495at2759"/>
<keyword evidence="2" id="KW-0285">Flavoprotein</keyword>
<evidence type="ECO:0000256" key="4">
    <source>
        <dbReference type="ARBA" id="ARBA00023002"/>
    </source>
</evidence>
<accession>A0A175WBR3</accession>
<dbReference type="PANTHER" id="PTHR46720">
    <property type="entry name" value="HYDROXYLASE, PUTATIVE (AFU_ORTHOLOGUE AFUA_3G01460)-RELATED"/>
    <property type="match status" value="1"/>
</dbReference>
<keyword evidence="4" id="KW-0560">Oxidoreductase</keyword>
<sequence>MGNHARSLNGEMYLSPPSGGQYILTYPIEHHKTINMVAVVSDHTCPHKWMHESWLQPSTHDEILQDFPGWDPALVGLFARFGSRDKWALFDYPNTDDRAYFRGRVCLVGDAAHATTPHLGGGAGMAFEDAYILADLLGNEMPCDPKRLEAVFGAYDAVRRPRTQEMVKLSRLTGLAYMLREEEGVHLEKTRKNISTRLHWVWNGDLEESLARAKEFVKTQSYQPFSRIG</sequence>
<proteinExistence type="inferred from homology"/>
<dbReference type="InterPro" id="IPR036188">
    <property type="entry name" value="FAD/NAD-bd_sf"/>
</dbReference>
<dbReference type="AlphaFoldDB" id="A0A175WBR3"/>
<dbReference type="Gene3D" id="3.50.50.60">
    <property type="entry name" value="FAD/NAD(P)-binding domain"/>
    <property type="match status" value="1"/>
</dbReference>
<gene>
    <name evidence="6" type="ORF">MMYC01_203262</name>
</gene>
<dbReference type="InterPro" id="IPR002938">
    <property type="entry name" value="FAD-bd"/>
</dbReference>
<evidence type="ECO:0000259" key="5">
    <source>
        <dbReference type="Pfam" id="PF01494"/>
    </source>
</evidence>
<dbReference type="PANTHER" id="PTHR46720:SF3">
    <property type="entry name" value="FAD-BINDING DOMAIN-CONTAINING PROTEIN-RELATED"/>
    <property type="match status" value="1"/>
</dbReference>
<dbReference type="SUPFAM" id="SSF51905">
    <property type="entry name" value="FAD/NAD(P)-binding domain"/>
    <property type="match status" value="1"/>
</dbReference>
<dbReference type="SUPFAM" id="SSF54373">
    <property type="entry name" value="FAD-linked reductases, C-terminal domain"/>
    <property type="match status" value="1"/>
</dbReference>
<evidence type="ECO:0000256" key="2">
    <source>
        <dbReference type="ARBA" id="ARBA00022630"/>
    </source>
</evidence>
<dbReference type="GO" id="GO:0016491">
    <property type="term" value="F:oxidoreductase activity"/>
    <property type="evidence" value="ECO:0007669"/>
    <property type="project" value="UniProtKB-KW"/>
</dbReference>
<evidence type="ECO:0000313" key="7">
    <source>
        <dbReference type="Proteomes" id="UP000078237"/>
    </source>
</evidence>